<organism evidence="1 2">
    <name type="scientific">Mycena albidolilacea</name>
    <dbReference type="NCBI Taxonomy" id="1033008"/>
    <lineage>
        <taxon>Eukaryota</taxon>
        <taxon>Fungi</taxon>
        <taxon>Dikarya</taxon>
        <taxon>Basidiomycota</taxon>
        <taxon>Agaricomycotina</taxon>
        <taxon>Agaricomycetes</taxon>
        <taxon>Agaricomycetidae</taxon>
        <taxon>Agaricales</taxon>
        <taxon>Marasmiineae</taxon>
        <taxon>Mycenaceae</taxon>
        <taxon>Mycena</taxon>
    </lineage>
</organism>
<protein>
    <submittedName>
        <fullName evidence="1">Uncharacterized protein</fullName>
    </submittedName>
</protein>
<dbReference type="Proteomes" id="UP001218218">
    <property type="component" value="Unassembled WGS sequence"/>
</dbReference>
<dbReference type="AlphaFoldDB" id="A0AAD7EC36"/>
<proteinExistence type="predicted"/>
<evidence type="ECO:0000313" key="1">
    <source>
        <dbReference type="EMBL" id="KAJ7309376.1"/>
    </source>
</evidence>
<reference evidence="1" key="1">
    <citation type="submission" date="2023-03" db="EMBL/GenBank/DDBJ databases">
        <title>Massive genome expansion in bonnet fungi (Mycena s.s.) driven by repeated elements and novel gene families across ecological guilds.</title>
        <authorList>
            <consortium name="Lawrence Berkeley National Laboratory"/>
            <person name="Harder C.B."/>
            <person name="Miyauchi S."/>
            <person name="Viragh M."/>
            <person name="Kuo A."/>
            <person name="Thoen E."/>
            <person name="Andreopoulos B."/>
            <person name="Lu D."/>
            <person name="Skrede I."/>
            <person name="Drula E."/>
            <person name="Henrissat B."/>
            <person name="Morin E."/>
            <person name="Kohler A."/>
            <person name="Barry K."/>
            <person name="LaButti K."/>
            <person name="Morin E."/>
            <person name="Salamov A."/>
            <person name="Lipzen A."/>
            <person name="Mereny Z."/>
            <person name="Hegedus B."/>
            <person name="Baldrian P."/>
            <person name="Stursova M."/>
            <person name="Weitz H."/>
            <person name="Taylor A."/>
            <person name="Grigoriev I.V."/>
            <person name="Nagy L.G."/>
            <person name="Martin F."/>
            <person name="Kauserud H."/>
        </authorList>
    </citation>
    <scope>NUCLEOTIDE SEQUENCE</scope>
    <source>
        <strain evidence="1">CBHHK002</strain>
    </source>
</reference>
<accession>A0AAD7EC36</accession>
<keyword evidence="2" id="KW-1185">Reference proteome</keyword>
<sequence>MPSLPRLSSEFHVLGVSGQSFKGIKRRYPNEIAKFLKWLVPKVIHEHGSIVFYHELLQRLSVLIASPYQQRRSTEEKRNDLRALVGPVAPIALDRRTALRGIREIQEVELKLSNGREDEVVQQMLAIPHRNLKAGSSIFGSFTLDYVGTEIPQASAIRTEGNSTHSSTLQLPMHMAAITQWKRLYNSVCLSRHRAAVNVSGATIRFQPPRKIIIAMLAHTSAASPFSHAPQRVWQALWIVINSLNSVRYPQSRGTRTSQSGGGRVAAAVIRDQTGVRVEECKTACMQQDRRFKEWGDELRNCEFQRGGPRPKKLNTEALAGVSPYAWAEREMSHQCRQTSISFVRGRRDPTQSRLSRLVETAPNTLSQEVRKIEAVGLCFAGRTIWSRRELGPWLNAVSRWLRICSGSTVHLRRWSAKQ</sequence>
<gene>
    <name evidence="1" type="ORF">DFH08DRAFT_823546</name>
</gene>
<comment type="caution">
    <text evidence="1">The sequence shown here is derived from an EMBL/GenBank/DDBJ whole genome shotgun (WGS) entry which is preliminary data.</text>
</comment>
<dbReference type="EMBL" id="JARIHO010000082">
    <property type="protein sequence ID" value="KAJ7309376.1"/>
    <property type="molecule type" value="Genomic_DNA"/>
</dbReference>
<evidence type="ECO:0000313" key="2">
    <source>
        <dbReference type="Proteomes" id="UP001218218"/>
    </source>
</evidence>
<name>A0AAD7EC36_9AGAR</name>